<keyword evidence="2 5" id="KW-0694">RNA-binding</keyword>
<dbReference type="Gene3D" id="2.40.240.10">
    <property type="entry name" value="Ribosomal Protein L25, Chain P"/>
    <property type="match status" value="1"/>
</dbReference>
<keyword evidence="9" id="KW-1185">Reference proteome</keyword>
<comment type="similarity">
    <text evidence="5">Belongs to the bacterial ribosomal protein bL25 family. CTC subfamily.</text>
</comment>
<dbReference type="CDD" id="cd00495">
    <property type="entry name" value="Ribosomal_L25_TL5_CTC"/>
    <property type="match status" value="1"/>
</dbReference>
<dbReference type="NCBIfam" id="TIGR00731">
    <property type="entry name" value="bL25_bact_ctc"/>
    <property type="match status" value="1"/>
</dbReference>
<feature type="domain" description="Large ribosomal subunit protein bL25 beta" evidence="7">
    <location>
        <begin position="100"/>
        <end position="181"/>
    </location>
</feature>
<dbReference type="RefSeq" id="WP_377564470.1">
    <property type="nucleotide sequence ID" value="NZ_JBHTJZ010000012.1"/>
</dbReference>
<sequence length="181" mass="20320">MNTCLQAERRTHLNRSGLRKLRESGQVPAVVFGKNTDAEMIHISSIAFRKWMRDSGSGFIQLQFGEERSLSVLLEDYQHDPVTNDIIHIDFQKVQDKEIIRTKIPVKFQGTPAATKNGGVVQVQNTFIEVESLPKFLPTMVELDIRELAMGETLFVKDVAFAPEITVVSLPDDALISVVKP</sequence>
<evidence type="ECO:0000256" key="5">
    <source>
        <dbReference type="HAMAP-Rule" id="MF_01334"/>
    </source>
</evidence>
<comment type="subunit">
    <text evidence="5">Part of the 50S ribosomal subunit; part of the 5S rRNA/L5/L18/L25 subcomplex. Contacts the 5S rRNA. Binds to the 5S rRNA independently of L5 and L18.</text>
</comment>
<evidence type="ECO:0000256" key="3">
    <source>
        <dbReference type="ARBA" id="ARBA00022980"/>
    </source>
</evidence>
<dbReference type="SUPFAM" id="SSF50715">
    <property type="entry name" value="Ribosomal protein L25-like"/>
    <property type="match status" value="1"/>
</dbReference>
<protein>
    <recommendedName>
        <fullName evidence="5">Large ribosomal subunit protein bL25</fullName>
    </recommendedName>
    <alternativeName>
        <fullName evidence="5">General stress protein CTC</fullName>
    </alternativeName>
</protein>
<evidence type="ECO:0000259" key="7">
    <source>
        <dbReference type="Pfam" id="PF14693"/>
    </source>
</evidence>
<dbReference type="Proteomes" id="UP001596989">
    <property type="component" value="Unassembled WGS sequence"/>
</dbReference>
<gene>
    <name evidence="5" type="primary">rplY</name>
    <name evidence="5" type="synonym">ctc</name>
    <name evidence="8" type="ORF">ACFQ2I_12035</name>
</gene>
<dbReference type="InterPro" id="IPR001021">
    <property type="entry name" value="Ribosomal_bL25_long"/>
</dbReference>
<dbReference type="InterPro" id="IPR020057">
    <property type="entry name" value="Ribosomal_bL25_b-dom"/>
</dbReference>
<evidence type="ECO:0000259" key="6">
    <source>
        <dbReference type="Pfam" id="PF01386"/>
    </source>
</evidence>
<dbReference type="HAMAP" id="MF_01334">
    <property type="entry name" value="Ribosomal_bL25_CTC"/>
    <property type="match status" value="1"/>
</dbReference>
<keyword evidence="1 5" id="KW-0699">rRNA-binding</keyword>
<dbReference type="InterPro" id="IPR011035">
    <property type="entry name" value="Ribosomal_bL25/Gln-tRNA_synth"/>
</dbReference>
<dbReference type="InterPro" id="IPR020930">
    <property type="entry name" value="Ribosomal_uL5_bac-type"/>
</dbReference>
<dbReference type="InterPro" id="IPR029751">
    <property type="entry name" value="Ribosomal_L25_dom"/>
</dbReference>
<feature type="domain" description="Large ribosomal subunit protein bL25 L25" evidence="6">
    <location>
        <begin position="5"/>
        <end position="91"/>
    </location>
</feature>
<evidence type="ECO:0000256" key="1">
    <source>
        <dbReference type="ARBA" id="ARBA00022730"/>
    </source>
</evidence>
<dbReference type="EMBL" id="JBHTJZ010000012">
    <property type="protein sequence ID" value="MFD0960125.1"/>
    <property type="molecule type" value="Genomic_DNA"/>
</dbReference>
<proteinExistence type="inferred from homology"/>
<comment type="function">
    <text evidence="5">This is one of the proteins that binds to the 5S RNA in the ribosome where it forms part of the central protuberance.</text>
</comment>
<dbReference type="PANTHER" id="PTHR33284">
    <property type="entry name" value="RIBOSOMAL PROTEIN L25/GLN-TRNA SYNTHETASE, ANTI-CODON-BINDING DOMAIN-CONTAINING PROTEIN"/>
    <property type="match status" value="1"/>
</dbReference>
<dbReference type="InterPro" id="IPR020056">
    <property type="entry name" value="Rbsml_bL25/Gln-tRNA_synth_N"/>
</dbReference>
<dbReference type="Pfam" id="PF14693">
    <property type="entry name" value="Ribosomal_TL5_C"/>
    <property type="match status" value="1"/>
</dbReference>
<dbReference type="Gene3D" id="2.170.120.20">
    <property type="entry name" value="Ribosomal protein L25, beta domain"/>
    <property type="match status" value="1"/>
</dbReference>
<name>A0ABW3HS55_9BACL</name>
<dbReference type="GO" id="GO:0005840">
    <property type="term" value="C:ribosome"/>
    <property type="evidence" value="ECO:0007669"/>
    <property type="project" value="UniProtKB-KW"/>
</dbReference>
<accession>A0ABW3HS55</accession>
<keyword evidence="4 5" id="KW-0687">Ribonucleoprotein</keyword>
<organism evidence="8 9">
    <name type="scientific">Paenibacillus chungangensis</name>
    <dbReference type="NCBI Taxonomy" id="696535"/>
    <lineage>
        <taxon>Bacteria</taxon>
        <taxon>Bacillati</taxon>
        <taxon>Bacillota</taxon>
        <taxon>Bacilli</taxon>
        <taxon>Bacillales</taxon>
        <taxon>Paenibacillaceae</taxon>
        <taxon>Paenibacillus</taxon>
    </lineage>
</organism>
<dbReference type="InterPro" id="IPR037121">
    <property type="entry name" value="Ribosomal_bL25_C"/>
</dbReference>
<dbReference type="PANTHER" id="PTHR33284:SF1">
    <property type="entry name" value="RIBOSOMAL PROTEIN L25_GLN-TRNA SYNTHETASE, ANTI-CODON-BINDING DOMAIN-CONTAINING PROTEIN"/>
    <property type="match status" value="1"/>
</dbReference>
<evidence type="ECO:0000256" key="4">
    <source>
        <dbReference type="ARBA" id="ARBA00023274"/>
    </source>
</evidence>
<evidence type="ECO:0000313" key="8">
    <source>
        <dbReference type="EMBL" id="MFD0960125.1"/>
    </source>
</evidence>
<dbReference type="Pfam" id="PF01386">
    <property type="entry name" value="Ribosomal_L25p"/>
    <property type="match status" value="1"/>
</dbReference>
<reference evidence="9" key="1">
    <citation type="journal article" date="2019" name="Int. J. Syst. Evol. Microbiol.">
        <title>The Global Catalogue of Microorganisms (GCM) 10K type strain sequencing project: providing services to taxonomists for standard genome sequencing and annotation.</title>
        <authorList>
            <consortium name="The Broad Institute Genomics Platform"/>
            <consortium name="The Broad Institute Genome Sequencing Center for Infectious Disease"/>
            <person name="Wu L."/>
            <person name="Ma J."/>
        </authorList>
    </citation>
    <scope>NUCLEOTIDE SEQUENCE [LARGE SCALE GENOMIC DNA]</scope>
    <source>
        <strain evidence="9">CCUG 59129</strain>
    </source>
</reference>
<evidence type="ECO:0000256" key="2">
    <source>
        <dbReference type="ARBA" id="ARBA00022884"/>
    </source>
</evidence>
<keyword evidence="3 5" id="KW-0689">Ribosomal protein</keyword>
<evidence type="ECO:0000313" key="9">
    <source>
        <dbReference type="Proteomes" id="UP001596989"/>
    </source>
</evidence>
<comment type="caution">
    <text evidence="8">The sequence shown here is derived from an EMBL/GenBank/DDBJ whole genome shotgun (WGS) entry which is preliminary data.</text>
</comment>